<dbReference type="PANTHER" id="PTHR46539:SF1">
    <property type="entry name" value="E3 UBIQUITIN-PROTEIN LIGASE ATL42"/>
    <property type="match status" value="1"/>
</dbReference>
<keyword evidence="13" id="KW-1185">Reference proteome</keyword>
<dbReference type="CDD" id="cd16461">
    <property type="entry name" value="RING-H2_EL5-like"/>
    <property type="match status" value="1"/>
</dbReference>
<keyword evidence="3" id="KW-0479">Metal-binding</keyword>
<dbReference type="SMART" id="SM00184">
    <property type="entry name" value="RING"/>
    <property type="match status" value="1"/>
</dbReference>
<evidence type="ECO:0000313" key="13">
    <source>
        <dbReference type="Proteomes" id="UP001054889"/>
    </source>
</evidence>
<protein>
    <recommendedName>
        <fullName evidence="11">RING-type domain-containing protein</fullName>
    </recommendedName>
</protein>
<accession>A0AAV5EMZ6</accession>
<feature type="transmembrane region" description="Helical" evidence="10">
    <location>
        <begin position="69"/>
        <end position="89"/>
    </location>
</feature>
<dbReference type="InterPro" id="IPR013083">
    <property type="entry name" value="Znf_RING/FYVE/PHD"/>
</dbReference>
<evidence type="ECO:0000256" key="2">
    <source>
        <dbReference type="ARBA" id="ARBA00022692"/>
    </source>
</evidence>
<evidence type="ECO:0000256" key="7">
    <source>
        <dbReference type="ARBA" id="ARBA00023136"/>
    </source>
</evidence>
<evidence type="ECO:0000256" key="3">
    <source>
        <dbReference type="ARBA" id="ARBA00022723"/>
    </source>
</evidence>
<dbReference type="InterPro" id="IPR001841">
    <property type="entry name" value="Znf_RING"/>
</dbReference>
<evidence type="ECO:0000256" key="8">
    <source>
        <dbReference type="PROSITE-ProRule" id="PRU00175"/>
    </source>
</evidence>
<dbReference type="GO" id="GO:0016020">
    <property type="term" value="C:membrane"/>
    <property type="evidence" value="ECO:0007669"/>
    <property type="project" value="UniProtKB-SubCell"/>
</dbReference>
<sequence>MSVASGEVNTQGARKLWRDDRTDASGAATSKQRQQEPTQPREKQLVPVPTHRAQAQSTTAGMDPVDTVFALKIAAMVTIAVLIVVIVVARSGACAGARRAVVHDVERALGAATLMPYAQAAAVKMGKAEAAEEARQCCALCLSDYAGGNELVRVVPACGHFFHADCDIDRWLRAHRTCPLCRGGLWPLPTPPCPPMPPRALR</sequence>
<evidence type="ECO:0000256" key="4">
    <source>
        <dbReference type="ARBA" id="ARBA00022771"/>
    </source>
</evidence>
<evidence type="ECO:0000256" key="1">
    <source>
        <dbReference type="ARBA" id="ARBA00004370"/>
    </source>
</evidence>
<dbReference type="PROSITE" id="PS50089">
    <property type="entry name" value="ZF_RING_2"/>
    <property type="match status" value="1"/>
</dbReference>
<dbReference type="AlphaFoldDB" id="A0AAV5EMZ6"/>
<dbReference type="Gene3D" id="3.30.40.10">
    <property type="entry name" value="Zinc/RING finger domain, C3HC4 (zinc finger)"/>
    <property type="match status" value="1"/>
</dbReference>
<gene>
    <name evidence="12" type="primary">gb11608</name>
    <name evidence="12" type="ORF">PR202_gb11608</name>
</gene>
<evidence type="ECO:0000256" key="10">
    <source>
        <dbReference type="SAM" id="Phobius"/>
    </source>
</evidence>
<name>A0AAV5EMZ6_ELECO</name>
<evidence type="ECO:0000256" key="9">
    <source>
        <dbReference type="SAM" id="MobiDB-lite"/>
    </source>
</evidence>
<evidence type="ECO:0000259" key="11">
    <source>
        <dbReference type="PROSITE" id="PS50089"/>
    </source>
</evidence>
<dbReference type="Proteomes" id="UP001054889">
    <property type="component" value="Unassembled WGS sequence"/>
</dbReference>
<comment type="subcellular location">
    <subcellularLocation>
        <location evidence="1">Membrane</location>
    </subcellularLocation>
</comment>
<dbReference type="PANTHER" id="PTHR46539">
    <property type="entry name" value="E3 UBIQUITIN-PROTEIN LIGASE ATL42"/>
    <property type="match status" value="1"/>
</dbReference>
<keyword evidence="5" id="KW-0862">Zinc</keyword>
<proteinExistence type="predicted"/>
<evidence type="ECO:0000256" key="6">
    <source>
        <dbReference type="ARBA" id="ARBA00022989"/>
    </source>
</evidence>
<keyword evidence="6 10" id="KW-1133">Transmembrane helix</keyword>
<keyword evidence="7 10" id="KW-0472">Membrane</keyword>
<reference evidence="12" key="2">
    <citation type="submission" date="2021-12" db="EMBL/GenBank/DDBJ databases">
        <title>Resequencing data analysis of finger millet.</title>
        <authorList>
            <person name="Hatakeyama M."/>
            <person name="Aluri S."/>
            <person name="Balachadran M.T."/>
            <person name="Sivarajan S.R."/>
            <person name="Poveda L."/>
            <person name="Shimizu-Inatsugi R."/>
            <person name="Schlapbach R."/>
            <person name="Sreeman S.M."/>
            <person name="Shimizu K.K."/>
        </authorList>
    </citation>
    <scope>NUCLEOTIDE SEQUENCE</scope>
</reference>
<feature type="compositionally biased region" description="Polar residues" evidence="9">
    <location>
        <begin position="27"/>
        <end position="38"/>
    </location>
</feature>
<keyword evidence="4 8" id="KW-0863">Zinc-finger</keyword>
<dbReference type="Pfam" id="PF13639">
    <property type="entry name" value="zf-RING_2"/>
    <property type="match status" value="1"/>
</dbReference>
<evidence type="ECO:0000256" key="5">
    <source>
        <dbReference type="ARBA" id="ARBA00022833"/>
    </source>
</evidence>
<dbReference type="SUPFAM" id="SSF57850">
    <property type="entry name" value="RING/U-box"/>
    <property type="match status" value="1"/>
</dbReference>
<evidence type="ECO:0000313" key="12">
    <source>
        <dbReference type="EMBL" id="GJN23916.1"/>
    </source>
</evidence>
<dbReference type="EMBL" id="BQKI01000076">
    <property type="protein sequence ID" value="GJN23916.1"/>
    <property type="molecule type" value="Genomic_DNA"/>
</dbReference>
<reference evidence="12" key="1">
    <citation type="journal article" date="2018" name="DNA Res.">
        <title>Multiple hybrid de novo genome assembly of finger millet, an orphan allotetraploid crop.</title>
        <authorList>
            <person name="Hatakeyama M."/>
            <person name="Aluri S."/>
            <person name="Balachadran M.T."/>
            <person name="Sivarajan S.R."/>
            <person name="Patrignani A."/>
            <person name="Gruter S."/>
            <person name="Poveda L."/>
            <person name="Shimizu-Inatsugi R."/>
            <person name="Baeten J."/>
            <person name="Francoijs K.J."/>
            <person name="Nataraja K.N."/>
            <person name="Reddy Y.A.N."/>
            <person name="Phadnis S."/>
            <person name="Ravikumar R.L."/>
            <person name="Schlapbach R."/>
            <person name="Sreeman S.M."/>
            <person name="Shimizu K.K."/>
        </authorList>
    </citation>
    <scope>NUCLEOTIDE SEQUENCE</scope>
</reference>
<feature type="domain" description="RING-type" evidence="11">
    <location>
        <begin position="138"/>
        <end position="182"/>
    </location>
</feature>
<feature type="region of interest" description="Disordered" evidence="9">
    <location>
        <begin position="1"/>
        <end position="59"/>
    </location>
</feature>
<keyword evidence="2 10" id="KW-0812">Transmembrane</keyword>
<organism evidence="12 13">
    <name type="scientific">Eleusine coracana subsp. coracana</name>
    <dbReference type="NCBI Taxonomy" id="191504"/>
    <lineage>
        <taxon>Eukaryota</taxon>
        <taxon>Viridiplantae</taxon>
        <taxon>Streptophyta</taxon>
        <taxon>Embryophyta</taxon>
        <taxon>Tracheophyta</taxon>
        <taxon>Spermatophyta</taxon>
        <taxon>Magnoliopsida</taxon>
        <taxon>Liliopsida</taxon>
        <taxon>Poales</taxon>
        <taxon>Poaceae</taxon>
        <taxon>PACMAD clade</taxon>
        <taxon>Chloridoideae</taxon>
        <taxon>Cynodonteae</taxon>
        <taxon>Eleusininae</taxon>
        <taxon>Eleusine</taxon>
    </lineage>
</organism>
<dbReference type="GO" id="GO:0008270">
    <property type="term" value="F:zinc ion binding"/>
    <property type="evidence" value="ECO:0007669"/>
    <property type="project" value="UniProtKB-KW"/>
</dbReference>
<comment type="caution">
    <text evidence="12">The sequence shown here is derived from an EMBL/GenBank/DDBJ whole genome shotgun (WGS) entry which is preliminary data.</text>
</comment>